<name>A0A093T4F4_9GAMM</name>
<dbReference type="EMBL" id="JQHL01000001">
    <property type="protein sequence ID" value="KFX22370.1"/>
    <property type="molecule type" value="Genomic_DNA"/>
</dbReference>
<protein>
    <submittedName>
        <fullName evidence="3">Porin</fullName>
    </submittedName>
</protein>
<keyword evidence="5" id="KW-1185">Reference proteome</keyword>
<dbReference type="SUPFAM" id="SSF56935">
    <property type="entry name" value="Porins"/>
    <property type="match status" value="1"/>
</dbReference>
<evidence type="ECO:0000313" key="6">
    <source>
        <dbReference type="Proteomes" id="UP000032874"/>
    </source>
</evidence>
<evidence type="ECO:0000313" key="3">
    <source>
        <dbReference type="EMBL" id="KFX07325.1"/>
    </source>
</evidence>
<dbReference type="Pfam" id="PF06178">
    <property type="entry name" value="KdgM"/>
    <property type="match status" value="1"/>
</dbReference>
<evidence type="ECO:0000313" key="4">
    <source>
        <dbReference type="EMBL" id="KFX22370.1"/>
    </source>
</evidence>
<reference evidence="5 6" key="1">
    <citation type="submission" date="2014-08" db="EMBL/GenBank/DDBJ databases">
        <title>Genome sequences of NCPPB Pectobacterium isolates.</title>
        <authorList>
            <person name="Glover R.H."/>
            <person name="Sapp M."/>
            <person name="Elphinstone J."/>
        </authorList>
    </citation>
    <scope>NUCLEOTIDE SEQUENCE [LARGE SCALE GENOMIC DNA]</scope>
    <source>
        <strain evidence="4 5">NCPPB 2793</strain>
        <strain evidence="3 6">NCPPB 2795</strain>
    </source>
</reference>
<feature type="chain" id="PRO_5001891694" evidence="2">
    <location>
        <begin position="21"/>
        <end position="238"/>
    </location>
</feature>
<proteinExistence type="predicted"/>
<dbReference type="InterPro" id="IPR009331">
    <property type="entry name" value="Oligogalacturonate-sp_porin"/>
</dbReference>
<dbReference type="PANTHER" id="PTHR38105">
    <property type="entry name" value="OUTER MEMBRANE PROTEIN-RELATED-RELATED"/>
    <property type="match status" value="1"/>
</dbReference>
<dbReference type="GO" id="GO:0009279">
    <property type="term" value="C:cell outer membrane"/>
    <property type="evidence" value="ECO:0007669"/>
    <property type="project" value="TreeGrafter"/>
</dbReference>
<dbReference type="Proteomes" id="UP000032869">
    <property type="component" value="Unassembled WGS sequence"/>
</dbReference>
<evidence type="ECO:0000256" key="2">
    <source>
        <dbReference type="SAM" id="SignalP"/>
    </source>
</evidence>
<evidence type="ECO:0000313" key="5">
    <source>
        <dbReference type="Proteomes" id="UP000032869"/>
    </source>
</evidence>
<dbReference type="OrthoDB" id="5817226at2"/>
<dbReference type="RefSeq" id="WP_039300258.1">
    <property type="nucleotide sequence ID" value="NZ_JAODTE010000001.1"/>
</dbReference>
<sequence length="238" mass="27366">MKFKLLALAVTSLISVNAMAVTIDYRHEMKDTPKNDHRDRLSMSHRFANGFGLSVEAKWRQSSADSTPNKPFNETVSNGTEVVASYVYNFNKTFSLEPGFSLDSSSTSNNYRPYLRGKVNITDDLSTSLRYRPYYKRNSGDVPNASRNNQENGYNLTAVVSYKFLKDFQVDYELDYKKANKAGAYLYDNETYNFDHDVKLSYKLDKNWKPYMAVGNVAQDGTTDHRQTRYRVGVQYSF</sequence>
<dbReference type="EMBL" id="JQHM01000001">
    <property type="protein sequence ID" value="KFX07325.1"/>
    <property type="molecule type" value="Genomic_DNA"/>
</dbReference>
<dbReference type="STRING" id="55207.KP22_04365"/>
<dbReference type="InterPro" id="IPR053713">
    <property type="entry name" value="Bact_OM_Channel_sf"/>
</dbReference>
<dbReference type="Proteomes" id="UP000032874">
    <property type="component" value="Unassembled WGS sequence"/>
</dbReference>
<dbReference type="eggNOG" id="COG1452">
    <property type="taxonomic scope" value="Bacteria"/>
</dbReference>
<feature type="signal peptide" evidence="2">
    <location>
        <begin position="1"/>
        <end position="20"/>
    </location>
</feature>
<comment type="caution">
    <text evidence="3">The sequence shown here is derived from an EMBL/GenBank/DDBJ whole genome shotgun (WGS) entry which is preliminary data.</text>
</comment>
<dbReference type="Gene3D" id="2.40.160.40">
    <property type="entry name" value="monomeric porin ompg"/>
    <property type="match status" value="1"/>
</dbReference>
<dbReference type="PANTHER" id="PTHR38105:SF5">
    <property type="entry name" value="OUTER MEMBRANE PROTEIN"/>
    <property type="match status" value="1"/>
</dbReference>
<accession>A0A093T4F4</accession>
<dbReference type="AlphaFoldDB" id="A0A093T4F4"/>
<keyword evidence="1 2" id="KW-0732">Signal</keyword>
<gene>
    <name evidence="4" type="ORF">JV35_04170</name>
    <name evidence="3" type="ORF">KP22_04365</name>
</gene>
<dbReference type="GO" id="GO:0015288">
    <property type="term" value="F:porin activity"/>
    <property type="evidence" value="ECO:0007669"/>
    <property type="project" value="TreeGrafter"/>
</dbReference>
<organism evidence="3 6">
    <name type="scientific">Pectobacterium betavasculorum</name>
    <dbReference type="NCBI Taxonomy" id="55207"/>
    <lineage>
        <taxon>Bacteria</taxon>
        <taxon>Pseudomonadati</taxon>
        <taxon>Pseudomonadota</taxon>
        <taxon>Gammaproteobacteria</taxon>
        <taxon>Enterobacterales</taxon>
        <taxon>Pectobacteriaceae</taxon>
        <taxon>Pectobacterium</taxon>
    </lineage>
</organism>
<evidence type="ECO:0000256" key="1">
    <source>
        <dbReference type="ARBA" id="ARBA00022729"/>
    </source>
</evidence>
<dbReference type="GO" id="GO:0015772">
    <property type="term" value="P:oligosaccharide transport"/>
    <property type="evidence" value="ECO:0007669"/>
    <property type="project" value="TreeGrafter"/>
</dbReference>